<accession>A0A1R1XTX8</accession>
<proteinExistence type="predicted"/>
<evidence type="ECO:0000313" key="2">
    <source>
        <dbReference type="Proteomes" id="UP000187283"/>
    </source>
</evidence>
<evidence type="ECO:0000313" key="1">
    <source>
        <dbReference type="EMBL" id="OMJ18058.1"/>
    </source>
</evidence>
<name>A0A1R1XTX8_9FUNG</name>
<dbReference type="AlphaFoldDB" id="A0A1R1XTX8"/>
<comment type="caution">
    <text evidence="1">The sequence shown here is derived from an EMBL/GenBank/DDBJ whole genome shotgun (WGS) entry which is preliminary data.</text>
</comment>
<dbReference type="EMBL" id="LSSN01001855">
    <property type="protein sequence ID" value="OMJ18058.1"/>
    <property type="molecule type" value="Genomic_DNA"/>
</dbReference>
<organism evidence="1 2">
    <name type="scientific">Smittium culicis</name>
    <dbReference type="NCBI Taxonomy" id="133412"/>
    <lineage>
        <taxon>Eukaryota</taxon>
        <taxon>Fungi</taxon>
        <taxon>Fungi incertae sedis</taxon>
        <taxon>Zoopagomycota</taxon>
        <taxon>Kickxellomycotina</taxon>
        <taxon>Harpellomycetes</taxon>
        <taxon>Harpellales</taxon>
        <taxon>Legeriomycetaceae</taxon>
        <taxon>Smittium</taxon>
    </lineage>
</organism>
<gene>
    <name evidence="1" type="ORF">AYI70_g5588</name>
</gene>
<keyword evidence="2" id="KW-1185">Reference proteome</keyword>
<dbReference type="Proteomes" id="UP000187283">
    <property type="component" value="Unassembled WGS sequence"/>
</dbReference>
<sequence>MCTRFKNPSAVARYDDTSGSNLEILNLVLRPDGAFDITATASKRNYCRDRTKKRKTTALGMLYTETL</sequence>
<reference evidence="1 2" key="1">
    <citation type="submission" date="2017-01" db="EMBL/GenBank/DDBJ databases">
        <authorList>
            <person name="Mah S.A."/>
            <person name="Swanson W.J."/>
            <person name="Moy G.W."/>
            <person name="Vacquier V.D."/>
        </authorList>
    </citation>
    <scope>NUCLEOTIDE SEQUENCE [LARGE SCALE GENOMIC DNA]</scope>
    <source>
        <strain evidence="1 2">GSMNP</strain>
    </source>
</reference>
<protein>
    <submittedName>
        <fullName evidence="1">Uncharacterized protein</fullName>
    </submittedName>
</protein>